<dbReference type="RefSeq" id="WP_189010395.1">
    <property type="nucleotide sequence ID" value="NZ_BMPP01000014.1"/>
</dbReference>
<dbReference type="EMBL" id="BMPP01000014">
    <property type="protein sequence ID" value="GGK34825.1"/>
    <property type="molecule type" value="Genomic_DNA"/>
</dbReference>
<organism evidence="2 3">
    <name type="scientific">Deinococcus malanensis</name>
    <dbReference type="NCBI Taxonomy" id="1706855"/>
    <lineage>
        <taxon>Bacteria</taxon>
        <taxon>Thermotogati</taxon>
        <taxon>Deinococcota</taxon>
        <taxon>Deinococci</taxon>
        <taxon>Deinococcales</taxon>
        <taxon>Deinococcaceae</taxon>
        <taxon>Deinococcus</taxon>
    </lineage>
</organism>
<evidence type="ECO:0008006" key="4">
    <source>
        <dbReference type="Google" id="ProtNLM"/>
    </source>
</evidence>
<dbReference type="PANTHER" id="PTHR22870">
    <property type="entry name" value="REGULATOR OF CHROMOSOME CONDENSATION"/>
    <property type="match status" value="1"/>
</dbReference>
<dbReference type="InterPro" id="IPR000408">
    <property type="entry name" value="Reg_chr_condens"/>
</dbReference>
<proteinExistence type="predicted"/>
<protein>
    <recommendedName>
        <fullName evidence="4">Chromosome condensation regulator RCC1</fullName>
    </recommendedName>
</protein>
<dbReference type="PROSITE" id="PS50012">
    <property type="entry name" value="RCC1_3"/>
    <property type="match status" value="2"/>
</dbReference>
<dbReference type="PROSITE" id="PS51257">
    <property type="entry name" value="PROKAR_LIPOPROTEIN"/>
    <property type="match status" value="1"/>
</dbReference>
<dbReference type="SUPFAM" id="SSF50985">
    <property type="entry name" value="RCC1/BLIP-II"/>
    <property type="match status" value="1"/>
</dbReference>
<comment type="caution">
    <text evidence="2">The sequence shown here is derived from an EMBL/GenBank/DDBJ whole genome shotgun (WGS) entry which is preliminary data.</text>
</comment>
<accession>A0ABQ2EZP1</accession>
<sequence length="656" mass="69002">MNRLRYILPATMTLLGACGTTPPTTSTTPSEALTSMAISDGARAGGNKHFYFVAPLVKPPTTFGGNPFDAGANPTVNVCALPPGITINTLASTSCTASGATAIATFTRTHGDRGQTIRVDHESEHFIVNFHTGMFHLKPELFYRVEVHIGSTLLGFLDLDVTSKGANRKKTKKGDPGDTLALTGGRTLPIKFRIEQGAVPGGQSLSVSRYGGCQVKAGEVYCWGYNPSGRVGNGTRTTALSAVRVHRPSGVNAFTSVSTHQGHTCALTDAGTAYCWGSGASGQLGTGQFGYGGFTADSMLNWDYRPGENAYGTWYWTEPYGSTTPVPVRMPTDEAGRTVPFTAIRAGEGGTCALGANGRVYCWGSDSDGQLGDAAGRTELGSDQYCFRSEHWSNGTFYKTAEECQTERFTGSAVPVAVNVPGGTPSFASLAETKDVVNCALTAQGQAYCWGNNLDRLIKPGSVPADAYVFTPEVVQPSLSFARLSIYRQAACGVLADRTDVYCWGANYYGQQGRGILPTWRPTVGGLDNEFFPTAAPIITPPGSNPAVKYKDVDIGFRHACALKDDGAAYCWGENANGQLGTGTAVLNDSGSAVAQAVVDGSGTALRFDSISAGVYMTCGMVSGSGTRCWGSNFQGSLGNGTWQDSPTPLPVVNLP</sequence>
<evidence type="ECO:0000313" key="3">
    <source>
        <dbReference type="Proteomes" id="UP000647587"/>
    </source>
</evidence>
<reference evidence="3" key="1">
    <citation type="journal article" date="2019" name="Int. J. Syst. Evol. Microbiol.">
        <title>The Global Catalogue of Microorganisms (GCM) 10K type strain sequencing project: providing services to taxonomists for standard genome sequencing and annotation.</title>
        <authorList>
            <consortium name="The Broad Institute Genomics Platform"/>
            <consortium name="The Broad Institute Genome Sequencing Center for Infectious Disease"/>
            <person name="Wu L."/>
            <person name="Ma J."/>
        </authorList>
    </citation>
    <scope>NUCLEOTIDE SEQUENCE [LARGE SCALE GENOMIC DNA]</scope>
    <source>
        <strain evidence="3">JCM 30331</strain>
    </source>
</reference>
<gene>
    <name evidence="2" type="ORF">GCM10008955_30980</name>
</gene>
<evidence type="ECO:0000313" key="2">
    <source>
        <dbReference type="EMBL" id="GGK34825.1"/>
    </source>
</evidence>
<keyword evidence="1" id="KW-0677">Repeat</keyword>
<evidence type="ECO:0000256" key="1">
    <source>
        <dbReference type="ARBA" id="ARBA00022737"/>
    </source>
</evidence>
<dbReference type="PANTHER" id="PTHR22870:SF408">
    <property type="entry name" value="OS09G0560450 PROTEIN"/>
    <property type="match status" value="1"/>
</dbReference>
<dbReference type="Proteomes" id="UP000647587">
    <property type="component" value="Unassembled WGS sequence"/>
</dbReference>
<dbReference type="PRINTS" id="PR00633">
    <property type="entry name" value="RCCNDNSATION"/>
</dbReference>
<dbReference type="Pfam" id="PF13540">
    <property type="entry name" value="RCC1_2"/>
    <property type="match status" value="3"/>
</dbReference>
<dbReference type="InterPro" id="IPR009091">
    <property type="entry name" value="RCC1/BLIP-II"/>
</dbReference>
<keyword evidence="3" id="KW-1185">Reference proteome</keyword>
<dbReference type="InterPro" id="IPR051210">
    <property type="entry name" value="Ub_ligase/GEF_domain"/>
</dbReference>
<dbReference type="Gene3D" id="2.130.10.30">
    <property type="entry name" value="Regulator of chromosome condensation 1/beta-lactamase-inhibitor protein II"/>
    <property type="match status" value="2"/>
</dbReference>
<name>A0ABQ2EZP1_9DEIO</name>